<proteinExistence type="predicted"/>
<evidence type="ECO:0000256" key="1">
    <source>
        <dbReference type="SAM" id="MobiDB-lite"/>
    </source>
</evidence>
<evidence type="ECO:0000313" key="2">
    <source>
        <dbReference type="EMBL" id="CAD9620315.1"/>
    </source>
</evidence>
<dbReference type="EMBL" id="HBGW01070450">
    <property type="protein sequence ID" value="CAD9620315.1"/>
    <property type="molecule type" value="Transcribed_RNA"/>
</dbReference>
<accession>A0A6V0BIF0</accession>
<sequence>MHRDHAGFSEWLNGESEAFWRAEHTREMERGKTPQDPAAQSASIFRTLSMPALAGGSNPLGPRPPCGFRAGCTLTMKQLGADETKMLSTFDTLRQPTRLQGLHEDRLQLLEQSFSKASAPVSGMCTPALSAYRDGRSTAGSRPGSTRGLDSRLGSRLGSSLGSRRASAPGSAFSAAPPLTASSAGTGYRIPTASSLGNCSTFQ</sequence>
<dbReference type="AlphaFoldDB" id="A0A6V0BIF0"/>
<reference evidence="2" key="1">
    <citation type="submission" date="2021-01" db="EMBL/GenBank/DDBJ databases">
        <authorList>
            <person name="Corre E."/>
            <person name="Pelletier E."/>
            <person name="Niang G."/>
            <person name="Scheremetjew M."/>
            <person name="Finn R."/>
            <person name="Kale V."/>
            <person name="Holt S."/>
            <person name="Cochrane G."/>
            <person name="Meng A."/>
            <person name="Brown T."/>
            <person name="Cohen L."/>
        </authorList>
    </citation>
    <scope>NUCLEOTIDE SEQUENCE</scope>
    <source>
        <strain evidence="2">RCC3387</strain>
    </source>
</reference>
<organism evidence="2">
    <name type="scientific">Zooxanthella nutricula</name>
    <dbReference type="NCBI Taxonomy" id="1333877"/>
    <lineage>
        <taxon>Eukaryota</taxon>
        <taxon>Sar</taxon>
        <taxon>Alveolata</taxon>
        <taxon>Dinophyceae</taxon>
        <taxon>Peridiniales</taxon>
        <taxon>Peridiniales incertae sedis</taxon>
        <taxon>Zooxanthella</taxon>
    </lineage>
</organism>
<feature type="region of interest" description="Disordered" evidence="1">
    <location>
        <begin position="132"/>
        <end position="187"/>
    </location>
</feature>
<protein>
    <submittedName>
        <fullName evidence="2">Uncharacterized protein</fullName>
    </submittedName>
</protein>
<feature type="compositionally biased region" description="Low complexity" evidence="1">
    <location>
        <begin position="147"/>
        <end position="179"/>
    </location>
</feature>
<gene>
    <name evidence="2" type="ORF">BRAN1462_LOCUS44933</name>
</gene>
<name>A0A6V0BIF0_9DINO</name>